<protein>
    <submittedName>
        <fullName evidence="2">Uncharacterized protein</fullName>
    </submittedName>
</protein>
<organism evidence="2 3">
    <name type="scientific">Paenisporosarcina cavernae</name>
    <dbReference type="NCBI Taxonomy" id="2320858"/>
    <lineage>
        <taxon>Bacteria</taxon>
        <taxon>Bacillati</taxon>
        <taxon>Bacillota</taxon>
        <taxon>Bacilli</taxon>
        <taxon>Bacillales</taxon>
        <taxon>Caryophanaceae</taxon>
        <taxon>Paenisporosarcina</taxon>
    </lineage>
</organism>
<evidence type="ECO:0000313" key="3">
    <source>
        <dbReference type="Proteomes" id="UP000265725"/>
    </source>
</evidence>
<accession>A0A385YQ75</accession>
<dbReference type="RefSeq" id="WP_119882356.1">
    <property type="nucleotide sequence ID" value="NZ_CP032418.1"/>
</dbReference>
<name>A0A385YQ75_9BACL</name>
<dbReference type="EMBL" id="CP032418">
    <property type="protein sequence ID" value="AYC28611.1"/>
    <property type="molecule type" value="Genomic_DNA"/>
</dbReference>
<feature type="transmembrane region" description="Helical" evidence="1">
    <location>
        <begin position="48"/>
        <end position="69"/>
    </location>
</feature>
<dbReference type="OrthoDB" id="2353748at2"/>
<gene>
    <name evidence="2" type="ORF">D3873_01515</name>
</gene>
<evidence type="ECO:0000313" key="2">
    <source>
        <dbReference type="EMBL" id="AYC28611.1"/>
    </source>
</evidence>
<keyword evidence="1" id="KW-0812">Transmembrane</keyword>
<evidence type="ECO:0000256" key="1">
    <source>
        <dbReference type="SAM" id="Phobius"/>
    </source>
</evidence>
<keyword evidence="1" id="KW-1133">Transmembrane helix</keyword>
<sequence>MKKKRLIGSVILLVIALATNIALQLVGFFEQATTSILSVPVATHYDWNFVGIFIVGAIVVALGGLVSSLEKYQGRTLIVSFITIILAPAVVLSLLQ</sequence>
<dbReference type="KEGG" id="paek:D3873_01515"/>
<keyword evidence="3" id="KW-1185">Reference proteome</keyword>
<proteinExistence type="predicted"/>
<feature type="transmembrane region" description="Helical" evidence="1">
    <location>
        <begin position="76"/>
        <end position="95"/>
    </location>
</feature>
<keyword evidence="1" id="KW-0472">Membrane</keyword>
<dbReference type="AlphaFoldDB" id="A0A385YQ75"/>
<dbReference type="Proteomes" id="UP000265725">
    <property type="component" value="Chromosome"/>
</dbReference>
<reference evidence="3" key="1">
    <citation type="submission" date="2018-09" db="EMBL/GenBank/DDBJ databases">
        <authorList>
            <person name="Zhu H."/>
        </authorList>
    </citation>
    <scope>NUCLEOTIDE SEQUENCE [LARGE SCALE GENOMIC DNA]</scope>
    <source>
        <strain evidence="3">K2R23-3</strain>
    </source>
</reference>